<dbReference type="InterPro" id="IPR011006">
    <property type="entry name" value="CheY-like_superfamily"/>
</dbReference>
<dbReference type="InterPro" id="IPR003594">
    <property type="entry name" value="HATPase_dom"/>
</dbReference>
<accession>A0A5C6UYP2</accession>
<feature type="transmembrane region" description="Helical" evidence="17">
    <location>
        <begin position="325"/>
        <end position="345"/>
    </location>
</feature>
<dbReference type="FunFam" id="3.30.565.10:FF:000010">
    <property type="entry name" value="Sensor histidine kinase RcsC"/>
    <property type="match status" value="1"/>
</dbReference>
<dbReference type="PRINTS" id="PR00344">
    <property type="entry name" value="BCTRLSENSOR"/>
</dbReference>
<feature type="modified residue" description="4-aspartylphosphate" evidence="14">
    <location>
        <position position="669"/>
    </location>
</feature>
<dbReference type="CDD" id="cd16922">
    <property type="entry name" value="HATPase_EvgS-ArcB-TorS-like"/>
    <property type="match status" value="1"/>
</dbReference>
<dbReference type="SMART" id="SM00388">
    <property type="entry name" value="HisKA"/>
    <property type="match status" value="1"/>
</dbReference>
<dbReference type="SMART" id="SM00387">
    <property type="entry name" value="HATPase_c"/>
    <property type="match status" value="1"/>
</dbReference>
<dbReference type="Pfam" id="PF02518">
    <property type="entry name" value="HATPase_c"/>
    <property type="match status" value="1"/>
</dbReference>
<feature type="region of interest" description="Disordered" evidence="16">
    <location>
        <begin position="213"/>
        <end position="252"/>
    </location>
</feature>
<sequence length="869" mass="97980">MYPSDRSNLKIWLLAALFVMLASLIFTGSYVYRRYTNVLDRVKDKIQPNFYLLKLEEINTGLIEVESMLQNFYLSGEEEFVESYYREQNNLRYDLNEILNKPSSDSLLNFYLYRLDEDVRKLMDIYEKRYLSPEDDRVETALNSLKSKLEQQASNLETIKAKVTVEQEQGNSDATPDLETSVDTAMTPKEKAVEEKRERRGFINWLLGKEDESTAEVDTEVKPEKKESKQEQLSSKENTSEPKPQANTRSQEMLDSIKSQIASIGRAEELRFSKVKEQFLFLHEQEKRLKANILRIRNKIEEIEKTAISNETAFAEAEIESTNKWIGVILLFLILLISLTAYVVIKNIERNKAYLLALRSAKAEAEELAKTKSRFLANMSHELRTPLNAILGFTDQIMERSSAGSKDTEQLGIVKNAAGHLLDVVNEVLDYTKLSSNTIRIKHSTFSLHQELERIHLMVSSLANEAGLESTLIIQPNTPDLVKADLFRIRQCLLNLLGNAIKFTDEGSVTLKVGLKEEIDQHYVLSFAVIDTGIGISKEEQGKIFNEFEQVTTTGKSVKGTGLGLAITKRLVELMEGKIKLESQVGWGTTITMTLKALKPEDQNISAPPKKVFVEGKNLRVLIADDEEYNIKLLSAILDKHNIVHESATNGSETIALAAQSKFDALVIDQRMPGKTGLEVLKELKADYDHYRHVPAVLLSAAEIDDDTGFVDGDPNVFVVKKPFKETELLGFLGFSAIKSEVTTTEQEGINIEGLYRASGGDHTFVINMLEEFKKNAENSLQQMLQGFESEDYNRVAEVAHRFKPSCKHLGLDALYEILDGLETEGFTAGCEKKVISAKLAAAKIAIARGIDLIDIELDKETEKNEQED</sequence>
<dbReference type="Pfam" id="PF00072">
    <property type="entry name" value="Response_reg"/>
    <property type="match status" value="1"/>
</dbReference>
<organism evidence="21 22">
    <name type="scientific">Luteibaculum oceani</name>
    <dbReference type="NCBI Taxonomy" id="1294296"/>
    <lineage>
        <taxon>Bacteria</taxon>
        <taxon>Pseudomonadati</taxon>
        <taxon>Bacteroidota</taxon>
        <taxon>Flavobacteriia</taxon>
        <taxon>Flavobacteriales</taxon>
        <taxon>Luteibaculaceae</taxon>
        <taxon>Luteibaculum</taxon>
    </lineage>
</organism>
<dbReference type="Gene3D" id="3.40.50.2300">
    <property type="match status" value="1"/>
</dbReference>
<feature type="region of interest" description="Disordered" evidence="16">
    <location>
        <begin position="163"/>
        <end position="195"/>
    </location>
</feature>
<dbReference type="EMBL" id="VORB01000006">
    <property type="protein sequence ID" value="TXC78603.1"/>
    <property type="molecule type" value="Genomic_DNA"/>
</dbReference>
<dbReference type="PROSITE" id="PS50894">
    <property type="entry name" value="HPT"/>
    <property type="match status" value="1"/>
</dbReference>
<keyword evidence="10" id="KW-0067">ATP-binding</keyword>
<dbReference type="SUPFAM" id="SSF47226">
    <property type="entry name" value="Histidine-containing phosphotransfer domain, HPT domain"/>
    <property type="match status" value="1"/>
</dbReference>
<feature type="domain" description="Response regulatory" evidence="19">
    <location>
        <begin position="620"/>
        <end position="737"/>
    </location>
</feature>
<evidence type="ECO:0000256" key="6">
    <source>
        <dbReference type="ARBA" id="ARBA00022553"/>
    </source>
</evidence>
<feature type="modified residue" description="Phosphohistidine" evidence="13">
    <location>
        <position position="801"/>
    </location>
</feature>
<dbReference type="OrthoDB" id="1046984at2"/>
<dbReference type="InterPro" id="IPR008207">
    <property type="entry name" value="Sig_transdc_His_kin_Hpt_dom"/>
</dbReference>
<dbReference type="EC" id="2.7.13.3" evidence="3"/>
<dbReference type="PANTHER" id="PTHR43047">
    <property type="entry name" value="TWO-COMPONENT HISTIDINE PROTEIN KINASE"/>
    <property type="match status" value="1"/>
</dbReference>
<dbReference type="Pfam" id="PF00512">
    <property type="entry name" value="HisKA"/>
    <property type="match status" value="1"/>
</dbReference>
<keyword evidence="7" id="KW-0808">Transferase</keyword>
<keyword evidence="8 17" id="KW-0812">Transmembrane</keyword>
<evidence type="ECO:0000256" key="17">
    <source>
        <dbReference type="SAM" id="Phobius"/>
    </source>
</evidence>
<evidence type="ECO:0000256" key="4">
    <source>
        <dbReference type="ARBA" id="ARBA00022475"/>
    </source>
</evidence>
<evidence type="ECO:0000256" key="15">
    <source>
        <dbReference type="SAM" id="Coils"/>
    </source>
</evidence>
<dbReference type="SUPFAM" id="SSF52172">
    <property type="entry name" value="CheY-like"/>
    <property type="match status" value="1"/>
</dbReference>
<evidence type="ECO:0000256" key="13">
    <source>
        <dbReference type="PROSITE-ProRule" id="PRU00110"/>
    </source>
</evidence>
<feature type="domain" description="Histidine kinase" evidence="18">
    <location>
        <begin position="378"/>
        <end position="599"/>
    </location>
</feature>
<evidence type="ECO:0000256" key="3">
    <source>
        <dbReference type="ARBA" id="ARBA00012438"/>
    </source>
</evidence>
<dbReference type="InterPro" id="IPR005467">
    <property type="entry name" value="His_kinase_dom"/>
</dbReference>
<evidence type="ECO:0000256" key="14">
    <source>
        <dbReference type="PROSITE-ProRule" id="PRU00169"/>
    </source>
</evidence>
<dbReference type="SUPFAM" id="SSF47384">
    <property type="entry name" value="Homodimeric domain of signal transducing histidine kinase"/>
    <property type="match status" value="1"/>
</dbReference>
<keyword evidence="15" id="KW-0175">Coiled coil</keyword>
<dbReference type="Proteomes" id="UP000321168">
    <property type="component" value="Unassembled WGS sequence"/>
</dbReference>
<comment type="caution">
    <text evidence="21">The sequence shown here is derived from an EMBL/GenBank/DDBJ whole genome shotgun (WGS) entry which is preliminary data.</text>
</comment>
<evidence type="ECO:0000256" key="9">
    <source>
        <dbReference type="ARBA" id="ARBA00022777"/>
    </source>
</evidence>
<dbReference type="SMART" id="SM00448">
    <property type="entry name" value="REC"/>
    <property type="match status" value="1"/>
</dbReference>
<dbReference type="CDD" id="cd00082">
    <property type="entry name" value="HisKA"/>
    <property type="match status" value="1"/>
</dbReference>
<dbReference type="RefSeq" id="WP_147014630.1">
    <property type="nucleotide sequence ID" value="NZ_VORB01000006.1"/>
</dbReference>
<feature type="transmembrane region" description="Helical" evidence="17">
    <location>
        <begin position="12"/>
        <end position="32"/>
    </location>
</feature>
<evidence type="ECO:0000256" key="2">
    <source>
        <dbReference type="ARBA" id="ARBA00004429"/>
    </source>
</evidence>
<evidence type="ECO:0000259" key="20">
    <source>
        <dbReference type="PROSITE" id="PS50894"/>
    </source>
</evidence>
<comment type="subcellular location">
    <subcellularLocation>
        <location evidence="2">Cell inner membrane</location>
        <topology evidence="2">Multi-pass membrane protein</topology>
    </subcellularLocation>
</comment>
<dbReference type="PROSITE" id="PS50110">
    <property type="entry name" value="RESPONSE_REGULATORY"/>
    <property type="match status" value="1"/>
</dbReference>
<dbReference type="PANTHER" id="PTHR43047:SF72">
    <property type="entry name" value="OSMOSENSING HISTIDINE PROTEIN KINASE SLN1"/>
    <property type="match status" value="1"/>
</dbReference>
<evidence type="ECO:0000256" key="16">
    <source>
        <dbReference type="SAM" id="MobiDB-lite"/>
    </source>
</evidence>
<dbReference type="AlphaFoldDB" id="A0A5C6UYP2"/>
<keyword evidence="4" id="KW-1003">Cell membrane</keyword>
<evidence type="ECO:0000313" key="21">
    <source>
        <dbReference type="EMBL" id="TXC78603.1"/>
    </source>
</evidence>
<feature type="compositionally biased region" description="Basic and acidic residues" evidence="16">
    <location>
        <begin position="219"/>
        <end position="230"/>
    </location>
</feature>
<reference evidence="21 22" key="1">
    <citation type="submission" date="2019-08" db="EMBL/GenBank/DDBJ databases">
        <title>Genome of Luteibaculum oceani JCM 18817.</title>
        <authorList>
            <person name="Bowman J.P."/>
        </authorList>
    </citation>
    <scope>NUCLEOTIDE SEQUENCE [LARGE SCALE GENOMIC DNA]</scope>
    <source>
        <strain evidence="21 22">JCM 18817</strain>
    </source>
</reference>
<evidence type="ECO:0000259" key="19">
    <source>
        <dbReference type="PROSITE" id="PS50110"/>
    </source>
</evidence>
<protein>
    <recommendedName>
        <fullName evidence="3">histidine kinase</fullName>
        <ecNumber evidence="3">2.7.13.3</ecNumber>
    </recommendedName>
</protein>
<keyword evidence="10" id="KW-0547">Nucleotide-binding</keyword>
<dbReference type="SUPFAM" id="SSF55874">
    <property type="entry name" value="ATPase domain of HSP90 chaperone/DNA topoisomerase II/histidine kinase"/>
    <property type="match status" value="1"/>
</dbReference>
<evidence type="ECO:0000256" key="11">
    <source>
        <dbReference type="ARBA" id="ARBA00022989"/>
    </source>
</evidence>
<dbReference type="InterPro" id="IPR004358">
    <property type="entry name" value="Sig_transdc_His_kin-like_C"/>
</dbReference>
<dbReference type="GO" id="GO:0000155">
    <property type="term" value="F:phosphorelay sensor kinase activity"/>
    <property type="evidence" value="ECO:0007669"/>
    <property type="project" value="InterPro"/>
</dbReference>
<evidence type="ECO:0000256" key="12">
    <source>
        <dbReference type="ARBA" id="ARBA00023136"/>
    </source>
</evidence>
<feature type="compositionally biased region" description="Polar residues" evidence="16">
    <location>
        <begin position="241"/>
        <end position="252"/>
    </location>
</feature>
<dbReference type="Gene3D" id="3.30.565.10">
    <property type="entry name" value="Histidine kinase-like ATPase, C-terminal domain"/>
    <property type="match status" value="1"/>
</dbReference>
<dbReference type="Pfam" id="PF01627">
    <property type="entry name" value="Hpt"/>
    <property type="match status" value="1"/>
</dbReference>
<feature type="coiled-coil region" evidence="15">
    <location>
        <begin position="351"/>
        <end position="378"/>
    </location>
</feature>
<dbReference type="InterPro" id="IPR036641">
    <property type="entry name" value="HPT_dom_sf"/>
</dbReference>
<keyword evidence="22" id="KW-1185">Reference proteome</keyword>
<feature type="domain" description="HPt" evidence="20">
    <location>
        <begin position="762"/>
        <end position="869"/>
    </location>
</feature>
<dbReference type="PROSITE" id="PS50109">
    <property type="entry name" value="HIS_KIN"/>
    <property type="match status" value="1"/>
</dbReference>
<dbReference type="Gene3D" id="1.10.287.130">
    <property type="match status" value="1"/>
</dbReference>
<keyword evidence="11 17" id="KW-1133">Transmembrane helix</keyword>
<evidence type="ECO:0000256" key="5">
    <source>
        <dbReference type="ARBA" id="ARBA00022519"/>
    </source>
</evidence>
<evidence type="ECO:0000256" key="1">
    <source>
        <dbReference type="ARBA" id="ARBA00000085"/>
    </source>
</evidence>
<keyword evidence="9" id="KW-0418">Kinase</keyword>
<evidence type="ECO:0000256" key="7">
    <source>
        <dbReference type="ARBA" id="ARBA00022679"/>
    </source>
</evidence>
<dbReference type="GO" id="GO:0009927">
    <property type="term" value="F:histidine phosphotransfer kinase activity"/>
    <property type="evidence" value="ECO:0007669"/>
    <property type="project" value="TreeGrafter"/>
</dbReference>
<evidence type="ECO:0000256" key="8">
    <source>
        <dbReference type="ARBA" id="ARBA00022692"/>
    </source>
</evidence>
<keyword evidence="12 17" id="KW-0472">Membrane</keyword>
<comment type="catalytic activity">
    <reaction evidence="1">
        <text>ATP + protein L-histidine = ADP + protein N-phospho-L-histidine.</text>
        <dbReference type="EC" id="2.7.13.3"/>
    </reaction>
</comment>
<gene>
    <name evidence="21" type="ORF">FRX97_07760</name>
</gene>
<dbReference type="InterPro" id="IPR036097">
    <property type="entry name" value="HisK_dim/P_sf"/>
</dbReference>
<dbReference type="Gene3D" id="1.20.120.160">
    <property type="entry name" value="HPT domain"/>
    <property type="match status" value="1"/>
</dbReference>
<keyword evidence="5" id="KW-0997">Cell inner membrane</keyword>
<dbReference type="InterPro" id="IPR003661">
    <property type="entry name" value="HisK_dim/P_dom"/>
</dbReference>
<dbReference type="GO" id="GO:0005886">
    <property type="term" value="C:plasma membrane"/>
    <property type="evidence" value="ECO:0007669"/>
    <property type="project" value="UniProtKB-SubCell"/>
</dbReference>
<name>A0A5C6UYP2_9FLAO</name>
<evidence type="ECO:0000259" key="18">
    <source>
        <dbReference type="PROSITE" id="PS50109"/>
    </source>
</evidence>
<evidence type="ECO:0000256" key="10">
    <source>
        <dbReference type="ARBA" id="ARBA00022840"/>
    </source>
</evidence>
<evidence type="ECO:0000313" key="22">
    <source>
        <dbReference type="Proteomes" id="UP000321168"/>
    </source>
</evidence>
<keyword evidence="6 14" id="KW-0597">Phosphoprotein</keyword>
<proteinExistence type="predicted"/>
<dbReference type="InterPro" id="IPR001789">
    <property type="entry name" value="Sig_transdc_resp-reg_receiver"/>
</dbReference>
<dbReference type="InterPro" id="IPR036890">
    <property type="entry name" value="HATPase_C_sf"/>
</dbReference>